<feature type="compositionally biased region" description="Basic and acidic residues" evidence="4">
    <location>
        <begin position="543"/>
        <end position="553"/>
    </location>
</feature>
<dbReference type="GO" id="GO:0034663">
    <property type="term" value="C:endoplasmic reticulum chaperone complex"/>
    <property type="evidence" value="ECO:0007669"/>
    <property type="project" value="TreeGrafter"/>
</dbReference>
<dbReference type="Pfam" id="PF00012">
    <property type="entry name" value="HSP70"/>
    <property type="match status" value="1"/>
</dbReference>
<keyword evidence="2" id="KW-0547">Nucleotide-binding</keyword>
<sequence length="607" mass="67010">MSVVGIDFGTGFSQVAVVVKGGQRVDVITNDVGNRSSPSAVSFDETEVLTCEAAISRASKNPKGTIFDIRSLLGKRFSEISSSRELNLKSGEDDTFTIEVKLNGKLQQVSPEKILTFLLRKLMLTASDYINSEVSRAVIAVPRSFSSIQRQSLLNAAEMANLQIVQLIHEPTAALLAYGFDRSDKFDDNQLRHIMTFDIGSSSCDVSIFDVQSGFLKIRNSKSTTSISGNVLDKSLMDHFVSLFKRQSGIDISSRPKSMNRLSIAVERLKCVLSRSSHSDLTVDSLCDGVDIYSRFTRARFETLCYSHFSEISRFLHECLKDAKLGKDDIYEVLLVGGITNIPKIDENICSFFNRSDVTSKSDRILPAEVIAQGAAIQAGILSGEYGDIPKFPENCSSILDGNLCSLSVSATVLSISVELSDGSLKLIIPTGTILPFSTKHEFTLNNSTKDSFRIRIFEGELINRTKEEIQFLEEFTLSLSKVEDNKISVGFSIGIDGVLRLSCDQLQSPVPELSLFARKAEQLSSLQKQFIQEQIDRKRLREDRANDTKFAEDNTANSNGPILLEVNAKSDSDDDFEPEIALDSDDNDSDQESSGNDSFIDDDDLD</sequence>
<dbReference type="GO" id="GO:0030968">
    <property type="term" value="P:endoplasmic reticulum unfolded protein response"/>
    <property type="evidence" value="ECO:0007669"/>
    <property type="project" value="TreeGrafter"/>
</dbReference>
<dbReference type="InterPro" id="IPR043129">
    <property type="entry name" value="ATPase_NBD"/>
</dbReference>
<dbReference type="InterPro" id="IPR018181">
    <property type="entry name" value="Heat_shock_70_CS"/>
</dbReference>
<evidence type="ECO:0000256" key="3">
    <source>
        <dbReference type="ARBA" id="ARBA00022840"/>
    </source>
</evidence>
<name>A0A6A7G7D9_9CRUS</name>
<evidence type="ECO:0000256" key="2">
    <source>
        <dbReference type="ARBA" id="ARBA00022741"/>
    </source>
</evidence>
<dbReference type="SUPFAM" id="SSF100920">
    <property type="entry name" value="Heat shock protein 70kD (HSP70), peptide-binding domain"/>
    <property type="match status" value="1"/>
</dbReference>
<dbReference type="SUPFAM" id="SSF53067">
    <property type="entry name" value="Actin-like ATPase domain"/>
    <property type="match status" value="2"/>
</dbReference>
<reference evidence="5" key="1">
    <citation type="submission" date="2017-11" db="EMBL/GenBank/DDBJ databases">
        <title>The sensing device of the deep-sea amphipod.</title>
        <authorList>
            <person name="Kobayashi H."/>
            <person name="Nagahama T."/>
            <person name="Arai W."/>
            <person name="Sasagawa Y."/>
            <person name="Umeda M."/>
            <person name="Hayashi T."/>
            <person name="Nikaido I."/>
            <person name="Watanabe H."/>
            <person name="Oguri K."/>
            <person name="Kitazato H."/>
            <person name="Fujioka K."/>
            <person name="Kido Y."/>
            <person name="Takami H."/>
        </authorList>
    </citation>
    <scope>NUCLEOTIDE SEQUENCE</scope>
    <source>
        <tissue evidence="5">Whole body</tissue>
    </source>
</reference>
<evidence type="ECO:0000256" key="4">
    <source>
        <dbReference type="SAM" id="MobiDB-lite"/>
    </source>
</evidence>
<dbReference type="Gene3D" id="3.30.420.40">
    <property type="match status" value="2"/>
</dbReference>
<feature type="compositionally biased region" description="Acidic residues" evidence="4">
    <location>
        <begin position="573"/>
        <end position="592"/>
    </location>
</feature>
<dbReference type="Gene3D" id="3.30.30.30">
    <property type="match status" value="1"/>
</dbReference>
<organism evidence="5">
    <name type="scientific">Hirondellea gigas</name>
    <dbReference type="NCBI Taxonomy" id="1518452"/>
    <lineage>
        <taxon>Eukaryota</taxon>
        <taxon>Metazoa</taxon>
        <taxon>Ecdysozoa</taxon>
        <taxon>Arthropoda</taxon>
        <taxon>Crustacea</taxon>
        <taxon>Multicrustacea</taxon>
        <taxon>Malacostraca</taxon>
        <taxon>Eumalacostraca</taxon>
        <taxon>Peracarida</taxon>
        <taxon>Amphipoda</taxon>
        <taxon>Amphilochidea</taxon>
        <taxon>Lysianassida</taxon>
        <taxon>Lysianassidira</taxon>
        <taxon>Lysianassoidea</taxon>
        <taxon>Lysianassidae</taxon>
        <taxon>Hirondellea</taxon>
    </lineage>
</organism>
<dbReference type="Gene3D" id="2.60.34.10">
    <property type="entry name" value="Substrate Binding Domain Of DNAk, Chain A, domain 1"/>
    <property type="match status" value="1"/>
</dbReference>
<keyword evidence="3" id="KW-0067">ATP-binding</keyword>
<dbReference type="FunFam" id="3.90.640.10:FF:000010">
    <property type="entry name" value="heat shock 70 kDa protein 14"/>
    <property type="match status" value="1"/>
</dbReference>
<dbReference type="EMBL" id="IACT01006800">
    <property type="protein sequence ID" value="LAC25923.1"/>
    <property type="molecule type" value="mRNA"/>
</dbReference>
<proteinExistence type="evidence at transcript level"/>
<comment type="similarity">
    <text evidence="1">Belongs to the heat shock protein 70 family.</text>
</comment>
<dbReference type="PRINTS" id="PR00301">
    <property type="entry name" value="HEATSHOCK70"/>
</dbReference>
<dbReference type="PANTHER" id="PTHR45639:SF34">
    <property type="entry name" value="CHAPERONE PROTEIN DNAK"/>
    <property type="match status" value="1"/>
</dbReference>
<dbReference type="GO" id="GO:0140662">
    <property type="term" value="F:ATP-dependent protein folding chaperone"/>
    <property type="evidence" value="ECO:0007669"/>
    <property type="project" value="InterPro"/>
</dbReference>
<dbReference type="InterPro" id="IPR029047">
    <property type="entry name" value="HSP70_peptide-bd_sf"/>
</dbReference>
<accession>A0A6A7G7D9</accession>
<dbReference type="GO" id="GO:0005524">
    <property type="term" value="F:ATP binding"/>
    <property type="evidence" value="ECO:0007669"/>
    <property type="project" value="UniProtKB-KW"/>
</dbReference>
<feature type="region of interest" description="Disordered" evidence="4">
    <location>
        <begin position="543"/>
        <end position="607"/>
    </location>
</feature>
<dbReference type="AlphaFoldDB" id="A0A6A7G7D9"/>
<dbReference type="PANTHER" id="PTHR45639">
    <property type="entry name" value="HSC70CB, ISOFORM G-RELATED"/>
    <property type="match status" value="1"/>
</dbReference>
<evidence type="ECO:0000256" key="1">
    <source>
        <dbReference type="ARBA" id="ARBA00007381"/>
    </source>
</evidence>
<protein>
    <submittedName>
        <fullName evidence="5">Hsp70 protein</fullName>
    </submittedName>
</protein>
<evidence type="ECO:0000313" key="5">
    <source>
        <dbReference type="EMBL" id="LAC25923.1"/>
    </source>
</evidence>
<dbReference type="InterPro" id="IPR013126">
    <property type="entry name" value="Hsp_70_fam"/>
</dbReference>
<dbReference type="Gene3D" id="3.90.640.10">
    <property type="entry name" value="Actin, Chain A, domain 4"/>
    <property type="match status" value="1"/>
</dbReference>
<dbReference type="PROSITE" id="PS01036">
    <property type="entry name" value="HSP70_3"/>
    <property type="match status" value="1"/>
</dbReference>